<comment type="similarity">
    <text evidence="3">Belongs to the peptidase M1 family.</text>
</comment>
<dbReference type="GO" id="GO:0016020">
    <property type="term" value="C:membrane"/>
    <property type="evidence" value="ECO:0007669"/>
    <property type="project" value="UniProtKB-SubCell"/>
</dbReference>
<dbReference type="Pfam" id="PF01433">
    <property type="entry name" value="Peptidase_M1"/>
    <property type="match status" value="1"/>
</dbReference>
<evidence type="ECO:0000313" key="19">
    <source>
        <dbReference type="EMBL" id="SSX25094.1"/>
    </source>
</evidence>
<dbReference type="EMBL" id="UFQT01000542">
    <property type="protein sequence ID" value="SSX25094.1"/>
    <property type="molecule type" value="Genomic_DNA"/>
</dbReference>
<comment type="subcellular location">
    <subcellularLocation>
        <location evidence="2">Membrane</location>
        <topology evidence="2">Single-pass type II membrane protein</topology>
    </subcellularLocation>
</comment>
<feature type="domain" description="Aminopeptidase N-like N-terminal" evidence="18">
    <location>
        <begin position="176"/>
        <end position="360"/>
    </location>
</feature>
<dbReference type="GO" id="GO:0008237">
    <property type="term" value="F:metallopeptidase activity"/>
    <property type="evidence" value="ECO:0007669"/>
    <property type="project" value="UniProtKB-KW"/>
</dbReference>
<comment type="cofactor">
    <cofactor evidence="1">
        <name>Zn(2+)</name>
        <dbReference type="ChEBI" id="CHEBI:29105"/>
    </cofactor>
</comment>
<dbReference type="FunFam" id="2.60.40.1730:FF:000001">
    <property type="entry name" value="Leucyl-cystinyl aminopeptidase"/>
    <property type="match status" value="1"/>
</dbReference>
<dbReference type="InterPro" id="IPR024571">
    <property type="entry name" value="ERAP1-like_C_dom"/>
</dbReference>
<dbReference type="GO" id="GO:0005615">
    <property type="term" value="C:extracellular space"/>
    <property type="evidence" value="ECO:0007669"/>
    <property type="project" value="TreeGrafter"/>
</dbReference>
<feature type="domain" description="ERAP1-like C-terminal" evidence="17">
    <location>
        <begin position="992"/>
        <end position="1307"/>
    </location>
</feature>
<feature type="region of interest" description="Disordered" evidence="14">
    <location>
        <begin position="926"/>
        <end position="950"/>
    </location>
</feature>
<evidence type="ECO:0000256" key="5">
    <source>
        <dbReference type="ARBA" id="ARBA00022692"/>
    </source>
</evidence>
<dbReference type="InterPro" id="IPR045357">
    <property type="entry name" value="Aminopeptidase_N-like_N"/>
</dbReference>
<dbReference type="Pfam" id="PF11838">
    <property type="entry name" value="ERAP1_C"/>
    <property type="match status" value="1"/>
</dbReference>
<keyword evidence="5 15" id="KW-0812">Transmembrane</keyword>
<evidence type="ECO:0000256" key="6">
    <source>
        <dbReference type="ARBA" id="ARBA00022723"/>
    </source>
</evidence>
<evidence type="ECO:0000259" key="17">
    <source>
        <dbReference type="Pfam" id="PF11838"/>
    </source>
</evidence>
<evidence type="ECO:0000259" key="18">
    <source>
        <dbReference type="Pfam" id="PF17900"/>
    </source>
</evidence>
<dbReference type="GO" id="GO:0005737">
    <property type="term" value="C:cytoplasm"/>
    <property type="evidence" value="ECO:0007669"/>
    <property type="project" value="TreeGrafter"/>
</dbReference>
<dbReference type="SUPFAM" id="SSF55486">
    <property type="entry name" value="Metalloproteases ('zincins'), catalytic domain"/>
    <property type="match status" value="1"/>
</dbReference>
<evidence type="ECO:0000256" key="9">
    <source>
        <dbReference type="ARBA" id="ARBA00022968"/>
    </source>
</evidence>
<dbReference type="PANTHER" id="PTHR11533">
    <property type="entry name" value="PROTEASE M1 ZINC METALLOPROTEASE"/>
    <property type="match status" value="1"/>
</dbReference>
<dbReference type="Gene3D" id="1.25.50.20">
    <property type="match status" value="1"/>
</dbReference>
<keyword evidence="10 15" id="KW-1133">Transmembrane helix</keyword>
<feature type="compositionally biased region" description="Low complexity" evidence="14">
    <location>
        <begin position="934"/>
        <end position="947"/>
    </location>
</feature>
<dbReference type="Gene3D" id="1.10.390.10">
    <property type="entry name" value="Neutral Protease Domain 2"/>
    <property type="match status" value="1"/>
</dbReference>
<protein>
    <submittedName>
        <fullName evidence="19">CSON011929 protein</fullName>
    </submittedName>
</protein>
<evidence type="ECO:0000256" key="12">
    <source>
        <dbReference type="ARBA" id="ARBA00023136"/>
    </source>
</evidence>
<evidence type="ECO:0000259" key="16">
    <source>
        <dbReference type="Pfam" id="PF01433"/>
    </source>
</evidence>
<feature type="transmembrane region" description="Helical" evidence="15">
    <location>
        <begin position="105"/>
        <end position="127"/>
    </location>
</feature>
<evidence type="ECO:0000256" key="14">
    <source>
        <dbReference type="SAM" id="MobiDB-lite"/>
    </source>
</evidence>
<name>A0A336M498_CULSO</name>
<keyword evidence="6" id="KW-0479">Metal-binding</keyword>
<evidence type="ECO:0000256" key="3">
    <source>
        <dbReference type="ARBA" id="ARBA00010136"/>
    </source>
</evidence>
<evidence type="ECO:0000256" key="4">
    <source>
        <dbReference type="ARBA" id="ARBA00022670"/>
    </source>
</evidence>
<dbReference type="VEuPathDB" id="VectorBase:CSON011929"/>
<dbReference type="Gene3D" id="2.60.40.1910">
    <property type="match status" value="1"/>
</dbReference>
<dbReference type="Gene3D" id="3.30.2010.30">
    <property type="match status" value="1"/>
</dbReference>
<keyword evidence="9" id="KW-0735">Signal-anchor</keyword>
<dbReference type="GO" id="GO:0008270">
    <property type="term" value="F:zinc ion binding"/>
    <property type="evidence" value="ECO:0007669"/>
    <property type="project" value="InterPro"/>
</dbReference>
<sequence>MKLPPVTTPNLITSIFTLKMYSNTFHCVSYHIVLAGNRRNEGPVKLSVVGGGGPGSSIWRRERVVMGDADTDDVAFLTGRKLSRNESNSGRPQREGVAVCSQKRALCVTAIVLGALLASAIIIAYAGPQSVCPCAGKIPPGYVPEGVNNTEPFQPIATNGQPFPWLQSYLPSHIRPIRYTLTIHPNLTTLDVKGQVTIELHVDKETNFIVLHAQDLNITEKAIVGPKGYQLKIVKLLEYPPRQQIYIELKDRLRKKSNYTLSIRWYSRLVHEPEGFYVDEYDTSGFQRLLAATVLGPGTARKAFPCFDEPHLRAPFKISLFRDRFHIGLSNSLVHTTDDVGFYMGTGLLRDDFNDTPPLPADAISWVVSDFRREILEPSSTYQSTRAPVVTSMTPKTLTPPTTAKSLTDNLVKQNGDKKLVRNITAILREGLVVQVPHVMSAHDNKHSTTTSENLADEKNATHKNGNGQFEVTKAPSYTFYASNDTLKKTSFILHTSRDVLEHLQVWLGVHYPLDKLDFVALPSLNDELLRDDFNDTPPLPADAISWVVSDFRREILEPSSTYQSTRAPVVTSMTPKTLTPPTTAKSLTDNLVKQNGDKKLVRNITAILREGLVVQVPHVMSAHDNKHSTTTSENLAVEKNATHKNGNGQFEVTKAPSYTFYASNDTLKKTSFILHTSRDVLEHLQVWLGVHYPLDKLDFVALPSLNDELVSSLGLISCRSSFLREANTITTKEYHKSALEISEAIVKQYFGGVVSPKIWKHAWLWEGLIKYLSRIILSPLQPLWPMDELHLMETVTKALDNDAVQGWESILLGTSESGNNEDFYVEKSAGLLSMLHSAIGDKDFRACLGTFISAFKFNTAEPIDLWAICKKKVNGTKNIKEMMNLWTTLPGFPLLNVTKSGQNVTIRQKPFMAAEFLTILEDPSFDNETDEGSTTTSMPTTTTTLSPKEARKRRDKWIFPVNYITNTEQIADSFWFNSSELDFTIHYDVKWIKINAGQHGYYRVLYDEANWNNIIEQLKVNHNVFSAKDRIGLVSDAFTLCHANLMSCQITMNLISYLPKELDWGPMTIALRHLERWRKILKYSECYLLLAEYVKNVLARSVMEIGWLDTGKDEVRLLRPEVLMASVLWEETEGISQAKALLHNHITNGTFIPPNLRSVAYIGAVLSGEFLYWQFCWDRYTTLRKDKDRQDERYELLRALGVTKDAWLQNRLLTHVSSLPPNEIAAVLEAIAGTPTGGAMACRFLQAKWFSLQAKLGKGTINFARAISAITQYGASRFDYDELKSLVERFGEGPGVRALNMTLKTVAGNVEWVTRSQSSIYNWVETNYYDNTVVHTLVI</sequence>
<keyword evidence="11" id="KW-0482">Metalloprotease</keyword>
<dbReference type="Pfam" id="PF17900">
    <property type="entry name" value="Peptidase_M1_N"/>
    <property type="match status" value="1"/>
</dbReference>
<evidence type="ECO:0000256" key="2">
    <source>
        <dbReference type="ARBA" id="ARBA00004606"/>
    </source>
</evidence>
<evidence type="ECO:0000256" key="1">
    <source>
        <dbReference type="ARBA" id="ARBA00001947"/>
    </source>
</evidence>
<dbReference type="GO" id="GO:0006508">
    <property type="term" value="P:proteolysis"/>
    <property type="evidence" value="ECO:0007669"/>
    <property type="project" value="UniProtKB-KW"/>
</dbReference>
<proteinExistence type="inferred from homology"/>
<evidence type="ECO:0000256" key="11">
    <source>
        <dbReference type="ARBA" id="ARBA00023049"/>
    </source>
</evidence>
<feature type="domain" description="Peptidase M1 membrane alanine aminopeptidase" evidence="16">
    <location>
        <begin position="675"/>
        <end position="887"/>
    </location>
</feature>
<evidence type="ECO:0000256" key="7">
    <source>
        <dbReference type="ARBA" id="ARBA00022801"/>
    </source>
</evidence>
<keyword evidence="8" id="KW-0862">Zinc</keyword>
<dbReference type="InterPro" id="IPR050344">
    <property type="entry name" value="Peptidase_M1_aminopeptidases"/>
</dbReference>
<dbReference type="InterPro" id="IPR027268">
    <property type="entry name" value="Peptidase_M4/M1_CTD_sf"/>
</dbReference>
<dbReference type="Gene3D" id="2.60.40.1730">
    <property type="entry name" value="tricorn interacting facor f3 domain"/>
    <property type="match status" value="1"/>
</dbReference>
<accession>A0A336M498</accession>
<organism evidence="19">
    <name type="scientific">Culicoides sonorensis</name>
    <name type="common">Biting midge</name>
    <dbReference type="NCBI Taxonomy" id="179676"/>
    <lineage>
        <taxon>Eukaryota</taxon>
        <taxon>Metazoa</taxon>
        <taxon>Ecdysozoa</taxon>
        <taxon>Arthropoda</taxon>
        <taxon>Hexapoda</taxon>
        <taxon>Insecta</taxon>
        <taxon>Pterygota</taxon>
        <taxon>Neoptera</taxon>
        <taxon>Endopterygota</taxon>
        <taxon>Diptera</taxon>
        <taxon>Nematocera</taxon>
        <taxon>Chironomoidea</taxon>
        <taxon>Ceratopogonidae</taxon>
        <taxon>Ceratopogoninae</taxon>
        <taxon>Culicoides</taxon>
        <taxon>Monoculicoides</taxon>
    </lineage>
</organism>
<dbReference type="SUPFAM" id="SSF63737">
    <property type="entry name" value="Leukotriene A4 hydrolase N-terminal domain"/>
    <property type="match status" value="1"/>
</dbReference>
<keyword evidence="13" id="KW-0325">Glycoprotein</keyword>
<dbReference type="InterPro" id="IPR042097">
    <property type="entry name" value="Aminopeptidase_N-like_N_sf"/>
</dbReference>
<dbReference type="PANTHER" id="PTHR11533:SF299">
    <property type="entry name" value="AMINOPEPTIDASE"/>
    <property type="match status" value="1"/>
</dbReference>
<evidence type="ECO:0000256" key="15">
    <source>
        <dbReference type="SAM" id="Phobius"/>
    </source>
</evidence>
<keyword evidence="7" id="KW-0378">Hydrolase</keyword>
<keyword evidence="12 15" id="KW-0472">Membrane</keyword>
<keyword evidence="4" id="KW-0645">Protease</keyword>
<evidence type="ECO:0000256" key="8">
    <source>
        <dbReference type="ARBA" id="ARBA00022833"/>
    </source>
</evidence>
<reference evidence="19" key="1">
    <citation type="submission" date="2018-07" db="EMBL/GenBank/DDBJ databases">
        <authorList>
            <person name="Quirk P.G."/>
            <person name="Krulwich T.A."/>
        </authorList>
    </citation>
    <scope>NUCLEOTIDE SEQUENCE</scope>
</reference>
<evidence type="ECO:0000256" key="10">
    <source>
        <dbReference type="ARBA" id="ARBA00022989"/>
    </source>
</evidence>
<evidence type="ECO:0000256" key="13">
    <source>
        <dbReference type="ARBA" id="ARBA00023180"/>
    </source>
</evidence>
<gene>
    <name evidence="19" type="primary">CSON011929</name>
</gene>
<dbReference type="InterPro" id="IPR014782">
    <property type="entry name" value="Peptidase_M1_dom"/>
</dbReference>